<evidence type="ECO:0000256" key="1">
    <source>
        <dbReference type="SAM" id="MobiDB-lite"/>
    </source>
</evidence>
<keyword evidence="3" id="KW-1185">Reference proteome</keyword>
<feature type="region of interest" description="Disordered" evidence="1">
    <location>
        <begin position="93"/>
        <end position="164"/>
    </location>
</feature>
<protein>
    <recommendedName>
        <fullName evidence="4">MADF domain-containing protein</fullName>
    </recommendedName>
</protein>
<dbReference type="Proteomes" id="UP000030746">
    <property type="component" value="Unassembled WGS sequence"/>
</dbReference>
<dbReference type="CTD" id="20242296"/>
<feature type="compositionally biased region" description="Polar residues" evidence="1">
    <location>
        <begin position="105"/>
        <end position="126"/>
    </location>
</feature>
<dbReference type="OrthoDB" id="5803771at2759"/>
<dbReference type="OMA" id="ARIWKRI"/>
<evidence type="ECO:0008006" key="4">
    <source>
        <dbReference type="Google" id="ProtNLM"/>
    </source>
</evidence>
<feature type="compositionally biased region" description="Low complexity" evidence="1">
    <location>
        <begin position="134"/>
        <end position="147"/>
    </location>
</feature>
<evidence type="ECO:0000313" key="2">
    <source>
        <dbReference type="EMBL" id="ESP00416.1"/>
    </source>
</evidence>
<dbReference type="AlphaFoldDB" id="V4AZ71"/>
<sequence length="226" mass="25570">MQYRDFSLQAILLNPFTGPRYAVCVMRVGRGTRYAERHGEENGKTCEMRDSYMKQRRLLKEKESGDAATKVHKWKFFDILWFLEPYIAGNEADTNVPDIEETGDNDSYTGTHSVNEDNGSEVSSIISEPMPLETAASSVSPTPSTSTGRVGKTPKKSGKRHLVEDTSSIESALTDFINESKKNHEDLKGNTETNPDELLFASYAKRMKELPKSFLTPKIRVEYRFQ</sequence>
<name>V4AZ71_LOTGI</name>
<reference evidence="2 3" key="1">
    <citation type="journal article" date="2013" name="Nature">
        <title>Insights into bilaterian evolution from three spiralian genomes.</title>
        <authorList>
            <person name="Simakov O."/>
            <person name="Marletaz F."/>
            <person name="Cho S.J."/>
            <person name="Edsinger-Gonzales E."/>
            <person name="Havlak P."/>
            <person name="Hellsten U."/>
            <person name="Kuo D.H."/>
            <person name="Larsson T."/>
            <person name="Lv J."/>
            <person name="Arendt D."/>
            <person name="Savage R."/>
            <person name="Osoegawa K."/>
            <person name="de Jong P."/>
            <person name="Grimwood J."/>
            <person name="Chapman J.A."/>
            <person name="Shapiro H."/>
            <person name="Aerts A."/>
            <person name="Otillar R.P."/>
            <person name="Terry A.Y."/>
            <person name="Boore J.L."/>
            <person name="Grigoriev I.V."/>
            <person name="Lindberg D.R."/>
            <person name="Seaver E.C."/>
            <person name="Weisblat D.A."/>
            <person name="Putnam N.H."/>
            <person name="Rokhsar D.S."/>
        </authorList>
    </citation>
    <scope>NUCLEOTIDE SEQUENCE [LARGE SCALE GENOMIC DNA]</scope>
</reference>
<organism evidence="2 3">
    <name type="scientific">Lottia gigantea</name>
    <name type="common">Giant owl limpet</name>
    <dbReference type="NCBI Taxonomy" id="225164"/>
    <lineage>
        <taxon>Eukaryota</taxon>
        <taxon>Metazoa</taxon>
        <taxon>Spiralia</taxon>
        <taxon>Lophotrochozoa</taxon>
        <taxon>Mollusca</taxon>
        <taxon>Gastropoda</taxon>
        <taxon>Patellogastropoda</taxon>
        <taxon>Lottioidea</taxon>
        <taxon>Lottiidae</taxon>
        <taxon>Lottia</taxon>
    </lineage>
</organism>
<gene>
    <name evidence="2" type="ORF">LOTGIDRAFT_173145</name>
</gene>
<evidence type="ECO:0000313" key="3">
    <source>
        <dbReference type="Proteomes" id="UP000030746"/>
    </source>
</evidence>
<dbReference type="EMBL" id="KB200702">
    <property type="protein sequence ID" value="ESP00416.1"/>
    <property type="molecule type" value="Genomic_DNA"/>
</dbReference>
<dbReference type="GeneID" id="20242296"/>
<proteinExistence type="predicted"/>
<accession>V4AZ71</accession>
<dbReference type="RefSeq" id="XP_009048864.1">
    <property type="nucleotide sequence ID" value="XM_009050616.1"/>
</dbReference>
<dbReference type="HOGENOM" id="CLU_1226005_0_0_1"/>
<dbReference type="KEGG" id="lgi:LOTGIDRAFT_173145"/>